<dbReference type="InterPro" id="IPR007569">
    <property type="entry name" value="DUF559"/>
</dbReference>
<evidence type="ECO:0000259" key="1">
    <source>
        <dbReference type="Pfam" id="PF04480"/>
    </source>
</evidence>
<comment type="caution">
    <text evidence="2">The sequence shown here is derived from an EMBL/GenBank/DDBJ whole genome shotgun (WGS) entry which is preliminary data.</text>
</comment>
<dbReference type="CDD" id="cd01038">
    <property type="entry name" value="Endonuclease_DUF559"/>
    <property type="match status" value="1"/>
</dbReference>
<proteinExistence type="predicted"/>
<dbReference type="InterPro" id="IPR011335">
    <property type="entry name" value="Restrct_endonuc-II-like"/>
</dbReference>
<dbReference type="SUPFAM" id="SSF52980">
    <property type="entry name" value="Restriction endonuclease-like"/>
    <property type="match status" value="1"/>
</dbReference>
<organism evidence="2 3">
    <name type="scientific">Candidatus Abyssobacteria bacterium SURF_17</name>
    <dbReference type="NCBI Taxonomy" id="2093361"/>
    <lineage>
        <taxon>Bacteria</taxon>
        <taxon>Pseudomonadati</taxon>
        <taxon>Candidatus Hydrogenedentota</taxon>
        <taxon>Candidatus Abyssobacteria</taxon>
    </lineage>
</organism>
<dbReference type="Proteomes" id="UP000285961">
    <property type="component" value="Unassembled WGS sequence"/>
</dbReference>
<evidence type="ECO:0000313" key="2">
    <source>
        <dbReference type="EMBL" id="RJP70310.1"/>
    </source>
</evidence>
<protein>
    <submittedName>
        <fullName evidence="2">Endonuclease domain-containing protein</fullName>
    </submittedName>
</protein>
<reference evidence="2 3" key="1">
    <citation type="journal article" date="2017" name="ISME J.">
        <title>Energy and carbon metabolisms in a deep terrestrial subsurface fluid microbial community.</title>
        <authorList>
            <person name="Momper L."/>
            <person name="Jungbluth S.P."/>
            <person name="Lee M.D."/>
            <person name="Amend J.P."/>
        </authorList>
    </citation>
    <scope>NUCLEOTIDE SEQUENCE [LARGE SCALE GENOMIC DNA]</scope>
    <source>
        <strain evidence="2">SURF_17</strain>
    </source>
</reference>
<sequence>MLSYAGKLKNRSRELRKNMTDAERLLWSRIRGKQLKGCQFYRQKPVGTYIVDFYCPKGNLIIEIDGGQHYTSTGQQRDRVRDNYLNNLGLAVMRFSDREIFENLDGVVQTIWEKL</sequence>
<dbReference type="GO" id="GO:0004519">
    <property type="term" value="F:endonuclease activity"/>
    <property type="evidence" value="ECO:0007669"/>
    <property type="project" value="UniProtKB-KW"/>
</dbReference>
<dbReference type="Gene3D" id="3.40.960.10">
    <property type="entry name" value="VSR Endonuclease"/>
    <property type="match status" value="1"/>
</dbReference>
<dbReference type="InterPro" id="IPR047216">
    <property type="entry name" value="Endonuclease_DUF559_bact"/>
</dbReference>
<keyword evidence="2" id="KW-0255">Endonuclease</keyword>
<dbReference type="EMBL" id="QZKI01000071">
    <property type="protein sequence ID" value="RJP70310.1"/>
    <property type="molecule type" value="Genomic_DNA"/>
</dbReference>
<keyword evidence="2" id="KW-0378">Hydrolase</keyword>
<dbReference type="PANTHER" id="PTHR38590:SF1">
    <property type="entry name" value="BLL0828 PROTEIN"/>
    <property type="match status" value="1"/>
</dbReference>
<name>A0A419EYS6_9BACT</name>
<dbReference type="AlphaFoldDB" id="A0A419EYS6"/>
<dbReference type="Pfam" id="PF04480">
    <property type="entry name" value="DUF559"/>
    <property type="match status" value="1"/>
</dbReference>
<gene>
    <name evidence="2" type="ORF">C4532_09440</name>
</gene>
<accession>A0A419EYS6</accession>
<evidence type="ECO:0000313" key="3">
    <source>
        <dbReference type="Proteomes" id="UP000285961"/>
    </source>
</evidence>
<dbReference type="PANTHER" id="PTHR38590">
    <property type="entry name" value="BLL0828 PROTEIN"/>
    <property type="match status" value="1"/>
</dbReference>
<feature type="domain" description="DUF559" evidence="1">
    <location>
        <begin position="7"/>
        <end position="114"/>
    </location>
</feature>
<keyword evidence="2" id="KW-0540">Nuclease</keyword>